<feature type="coiled-coil region" evidence="6">
    <location>
        <begin position="702"/>
        <end position="729"/>
    </location>
</feature>
<dbReference type="PANTHER" id="PTHR47969:SF6">
    <property type="entry name" value="KINESIN-LIKE PROTEIN KIN-4C"/>
    <property type="match status" value="1"/>
</dbReference>
<dbReference type="Pfam" id="PF00225">
    <property type="entry name" value="Kinesin"/>
    <property type="match status" value="1"/>
</dbReference>
<sequence length="1037" mass="115588">METSEAAAAPQQKDSVKVAVNVRPLITVELQDGCTDCVTVTPGEPQLLVFDNCRRDLARHTQWVLIIAAKIFKEEVFDLLDSNHASARLDSVPVAKSSAPARVPIQIRETAAGGITLAGVTEAEVKSKEEMASYLIRGSSSRATASTNMNRQSSRSHAIFTICVEQKKTSGTSDKSASSDYDILSSKFHLVDLAGSERAKRTGADGHRLKEGIHINKGLLALGNVISALGDEKKRKEGAFVPYRDSKLTRLLQDSLGGNSKTVMIACISPADINAEETINTLKYANRARNIQNKAVVNRDPATAEMQKLRSQLEQLQTELLFSRSGGASLEELQLMLKIESARNEKSWDAFENAGNSQSYISKIQQLESELMRQNFSSACRHDQLVMERDILLNDLGAECEVGTPDASSEVDEEEKEREHSSMQDQLDKELQELDKRLQQKEAEMKQFAKSDTSVLKQHYEKKLNELEQEKKALQVSELKKKQDAQQQLLRQKQRSDEAAKRLQEDIQRIKSQKVQLQHKIKQESEQFRSWKAAREKEVLQVLQRKTEEAAAATKRLKDLLEAKKSSRETYGGANGSGMQAVMRAIDDELEVTVRAHELRSYYERQVQDDCPQAMSPSARSSRISALENMLSSSSSAMVSMASQLSEAEERERLFSGKGRWYNVRSLPEAKNIMNYLFQLASSARCQVQDKEVSCNEKGHFNTELKEKVVVLNSRVRQLEMQLKDLVHQNMQVSTLLLFTALNNAKRSASSSRNETCDSEDGQIYDLRKYFGTSKNFNCLDDMDTSDSDYSEELEYMSDESDVDWVRSTRKFRKVSSHHTSSNLGCQNTQENEEPEKPTNVKCILPKDVPSDGCSCSKASSCKTNKCECRGSGGQCGPGCGCKESKCSNRDSSDNTEIVNQGIMLLENAFAEKDVHDAKPRKPLTDIGNNVVNQTAETKKKPRKNWRKSTIQLVPAPSAPSLPETTDAAPRERADIPLKLPRAMSSTPESNPPPLTDRNAAKPDEPVGTGTKEGTAATRPPSQLRKNATTEKENQLR</sequence>
<feature type="compositionally biased region" description="Basic and acidic residues" evidence="7">
    <location>
        <begin position="417"/>
        <end position="427"/>
    </location>
</feature>
<reference evidence="9" key="1">
    <citation type="submission" date="2020-07" db="EMBL/GenBank/DDBJ databases">
        <title>Genome sequence and genetic diversity analysis of an under-domesticated orphan crop, white fonio (Digitaria exilis).</title>
        <authorList>
            <person name="Bennetzen J.L."/>
            <person name="Chen S."/>
            <person name="Ma X."/>
            <person name="Wang X."/>
            <person name="Yssel A.E.J."/>
            <person name="Chaluvadi S.R."/>
            <person name="Johnson M."/>
            <person name="Gangashetty P."/>
            <person name="Hamidou F."/>
            <person name="Sanogo M.D."/>
            <person name="Zwaenepoel A."/>
            <person name="Wallace J."/>
            <person name="Van De Peer Y."/>
            <person name="Van Deynze A."/>
        </authorList>
    </citation>
    <scope>NUCLEOTIDE SEQUENCE</scope>
    <source>
        <tissue evidence="9">Leaves</tissue>
    </source>
</reference>
<dbReference type="GO" id="GO:0007018">
    <property type="term" value="P:microtubule-based movement"/>
    <property type="evidence" value="ECO:0007669"/>
    <property type="project" value="InterPro"/>
</dbReference>
<dbReference type="FunFam" id="3.40.850.10:FF:000236">
    <property type="entry name" value="Kinesin-like protein"/>
    <property type="match status" value="1"/>
</dbReference>
<evidence type="ECO:0000256" key="3">
    <source>
        <dbReference type="ARBA" id="ARBA00022840"/>
    </source>
</evidence>
<evidence type="ECO:0000313" key="9">
    <source>
        <dbReference type="EMBL" id="KAF8729486.1"/>
    </source>
</evidence>
<feature type="compositionally biased region" description="Basic and acidic residues" evidence="7">
    <location>
        <begin position="1028"/>
        <end position="1037"/>
    </location>
</feature>
<dbReference type="GO" id="GO:0005524">
    <property type="term" value="F:ATP binding"/>
    <property type="evidence" value="ECO:0007669"/>
    <property type="project" value="UniProtKB-KW"/>
</dbReference>
<evidence type="ECO:0000259" key="8">
    <source>
        <dbReference type="PROSITE" id="PS50067"/>
    </source>
</evidence>
<dbReference type="InterPro" id="IPR033467">
    <property type="entry name" value="Tesmin/TSO1-like_CXC"/>
</dbReference>
<keyword evidence="1" id="KW-0493">Microtubule</keyword>
<dbReference type="GO" id="GO:0051231">
    <property type="term" value="P:spindle elongation"/>
    <property type="evidence" value="ECO:0007669"/>
    <property type="project" value="TreeGrafter"/>
</dbReference>
<dbReference type="GO" id="GO:0003777">
    <property type="term" value="F:microtubule motor activity"/>
    <property type="evidence" value="ECO:0007669"/>
    <property type="project" value="InterPro"/>
</dbReference>
<evidence type="ECO:0000256" key="7">
    <source>
        <dbReference type="SAM" id="MobiDB-lite"/>
    </source>
</evidence>
<accession>A0A835F6A4</accession>
<gene>
    <name evidence="9" type="ORF">HU200_017424</name>
</gene>
<dbReference type="PROSITE" id="PS50067">
    <property type="entry name" value="KINESIN_MOTOR_2"/>
    <property type="match status" value="1"/>
</dbReference>
<evidence type="ECO:0000256" key="5">
    <source>
        <dbReference type="PROSITE-ProRule" id="PRU00283"/>
    </source>
</evidence>
<comment type="caution">
    <text evidence="5">Lacks conserved residue(s) required for the propagation of feature annotation.</text>
</comment>
<dbReference type="InterPro" id="IPR001752">
    <property type="entry name" value="Kinesin_motor_dom"/>
</dbReference>
<comment type="similarity">
    <text evidence="5">Belongs to the TRAFAC class myosin-kinesin ATPase superfamily. Kinesin family.</text>
</comment>
<dbReference type="PRINTS" id="PR00380">
    <property type="entry name" value="KINESINHEAVY"/>
</dbReference>
<dbReference type="SMART" id="SM00129">
    <property type="entry name" value="KISc"/>
    <property type="match status" value="1"/>
</dbReference>
<feature type="compositionally biased region" description="Polar residues" evidence="7">
    <location>
        <begin position="927"/>
        <end position="936"/>
    </location>
</feature>
<dbReference type="GO" id="GO:0008017">
    <property type="term" value="F:microtubule binding"/>
    <property type="evidence" value="ECO:0007669"/>
    <property type="project" value="InterPro"/>
</dbReference>
<dbReference type="GO" id="GO:0005875">
    <property type="term" value="C:microtubule associated complex"/>
    <property type="evidence" value="ECO:0007669"/>
    <property type="project" value="TreeGrafter"/>
</dbReference>
<dbReference type="InterPro" id="IPR027640">
    <property type="entry name" value="Kinesin-like_fam"/>
</dbReference>
<evidence type="ECO:0000256" key="4">
    <source>
        <dbReference type="ARBA" id="ARBA00023175"/>
    </source>
</evidence>
<dbReference type="SUPFAM" id="SSF52540">
    <property type="entry name" value="P-loop containing nucleoside triphosphate hydrolases"/>
    <property type="match status" value="1"/>
</dbReference>
<dbReference type="PROSITE" id="PS00411">
    <property type="entry name" value="KINESIN_MOTOR_1"/>
    <property type="match status" value="1"/>
</dbReference>
<evidence type="ECO:0000256" key="1">
    <source>
        <dbReference type="ARBA" id="ARBA00022701"/>
    </source>
</evidence>
<dbReference type="InterPro" id="IPR027417">
    <property type="entry name" value="P-loop_NTPase"/>
</dbReference>
<name>A0A835F6A4_9POAL</name>
<feature type="region of interest" description="Disordered" evidence="7">
    <location>
        <begin position="919"/>
        <end position="1037"/>
    </location>
</feature>
<dbReference type="AlphaFoldDB" id="A0A835F6A4"/>
<dbReference type="SMART" id="SM01114">
    <property type="entry name" value="CXC"/>
    <property type="match status" value="1"/>
</dbReference>
<dbReference type="GO" id="GO:0005874">
    <property type="term" value="C:microtubule"/>
    <property type="evidence" value="ECO:0007669"/>
    <property type="project" value="UniProtKB-KW"/>
</dbReference>
<protein>
    <recommendedName>
        <fullName evidence="8">Kinesin motor domain-containing protein</fullName>
    </recommendedName>
</protein>
<feature type="domain" description="Kinesin motor" evidence="8">
    <location>
        <begin position="1"/>
        <end position="291"/>
    </location>
</feature>
<keyword evidence="4" id="KW-0505">Motor protein</keyword>
<evidence type="ECO:0000256" key="2">
    <source>
        <dbReference type="ARBA" id="ARBA00022741"/>
    </source>
</evidence>
<proteinExistence type="inferred from homology"/>
<keyword evidence="2" id="KW-0547">Nucleotide-binding</keyword>
<evidence type="ECO:0000256" key="6">
    <source>
        <dbReference type="SAM" id="Coils"/>
    </source>
</evidence>
<dbReference type="EMBL" id="JACEFO010001623">
    <property type="protein sequence ID" value="KAF8729486.1"/>
    <property type="molecule type" value="Genomic_DNA"/>
</dbReference>
<keyword evidence="6" id="KW-0175">Coiled coil</keyword>
<keyword evidence="3" id="KW-0067">ATP-binding</keyword>
<dbReference type="OrthoDB" id="3176171at2759"/>
<evidence type="ECO:0000313" key="10">
    <source>
        <dbReference type="Proteomes" id="UP000636709"/>
    </source>
</evidence>
<dbReference type="GO" id="GO:0007052">
    <property type="term" value="P:mitotic spindle organization"/>
    <property type="evidence" value="ECO:0007669"/>
    <property type="project" value="TreeGrafter"/>
</dbReference>
<dbReference type="Pfam" id="PF25764">
    <property type="entry name" value="KIF21A_4th"/>
    <property type="match status" value="1"/>
</dbReference>
<organism evidence="9 10">
    <name type="scientific">Digitaria exilis</name>
    <dbReference type="NCBI Taxonomy" id="1010633"/>
    <lineage>
        <taxon>Eukaryota</taxon>
        <taxon>Viridiplantae</taxon>
        <taxon>Streptophyta</taxon>
        <taxon>Embryophyta</taxon>
        <taxon>Tracheophyta</taxon>
        <taxon>Spermatophyta</taxon>
        <taxon>Magnoliopsida</taxon>
        <taxon>Liliopsida</taxon>
        <taxon>Poales</taxon>
        <taxon>Poaceae</taxon>
        <taxon>PACMAD clade</taxon>
        <taxon>Panicoideae</taxon>
        <taxon>Panicodae</taxon>
        <taxon>Paniceae</taxon>
        <taxon>Anthephorinae</taxon>
        <taxon>Digitaria</taxon>
    </lineage>
</organism>
<dbReference type="Proteomes" id="UP000636709">
    <property type="component" value="Unassembled WGS sequence"/>
</dbReference>
<dbReference type="Gene3D" id="3.40.850.10">
    <property type="entry name" value="Kinesin motor domain"/>
    <property type="match status" value="1"/>
</dbReference>
<dbReference type="PANTHER" id="PTHR47969">
    <property type="entry name" value="CHROMOSOME-ASSOCIATED KINESIN KIF4A-RELATED"/>
    <property type="match status" value="1"/>
</dbReference>
<dbReference type="InterPro" id="IPR019821">
    <property type="entry name" value="Kinesin_motor_CS"/>
</dbReference>
<feature type="region of interest" description="Disordered" evidence="7">
    <location>
        <begin position="402"/>
        <end position="427"/>
    </location>
</feature>
<keyword evidence="10" id="KW-1185">Reference proteome</keyword>
<dbReference type="InterPro" id="IPR036961">
    <property type="entry name" value="Kinesin_motor_dom_sf"/>
</dbReference>
<comment type="caution">
    <text evidence="9">The sequence shown here is derived from an EMBL/GenBank/DDBJ whole genome shotgun (WGS) entry which is preliminary data.</text>
</comment>